<dbReference type="GO" id="GO:0051539">
    <property type="term" value="F:4 iron, 4 sulfur cluster binding"/>
    <property type="evidence" value="ECO:0007669"/>
    <property type="project" value="UniProtKB-KW"/>
</dbReference>
<dbReference type="InterPro" id="IPR046408">
    <property type="entry name" value="CIAPIN1"/>
</dbReference>
<evidence type="ECO:0000256" key="2">
    <source>
        <dbReference type="ARBA" id="ARBA00004496"/>
    </source>
</evidence>
<gene>
    <name evidence="14" type="ORF">MKZ38_004155</name>
</gene>
<comment type="subcellular location">
    <subcellularLocation>
        <location evidence="2">Cytoplasm</location>
    </subcellularLocation>
</comment>
<evidence type="ECO:0000256" key="10">
    <source>
        <dbReference type="ARBA" id="ARBA00023128"/>
    </source>
</evidence>
<keyword evidence="7" id="KW-0479">Metal-binding</keyword>
<protein>
    <recommendedName>
        <fullName evidence="16">Anamorsin homolog</fullName>
    </recommendedName>
</protein>
<evidence type="ECO:0000259" key="13">
    <source>
        <dbReference type="Pfam" id="PF16803"/>
    </source>
</evidence>
<keyword evidence="10" id="KW-0496">Mitochondrion</keyword>
<dbReference type="Pfam" id="PF05093">
    <property type="entry name" value="CIAPIN1"/>
    <property type="match status" value="1"/>
</dbReference>
<keyword evidence="6" id="KW-0001">2Fe-2S</keyword>
<dbReference type="Pfam" id="PF16803">
    <property type="entry name" value="DRE2_N"/>
    <property type="match status" value="1"/>
</dbReference>
<evidence type="ECO:0000256" key="6">
    <source>
        <dbReference type="ARBA" id="ARBA00022714"/>
    </source>
</evidence>
<sequence length="345" mass="35980">MAPSIVTLANEDDLDLPRAAPPNATAAAGPHKPSASLVGAQRTLLLAPASLAANESAMASILETYPRTASDLQMLDRVSAGLVRLPEATYDTALLLVDPSAAGNKRGTLDRKAMGLVAESLKAGGVLRTQDRGGENGLSKEEEKEAVLAGLVGGQNGGFKKPDFGDDGGVVKLSFGKRKAPSNGNGFVGIAKPSVPSPAPATSTVPKGVGFVDMSDDLEMLDAADYDDDDELIDEDDLLNEEEKGRKLDIPSECQPKAGKRRRACKDCTCGLAERLAVEDTTKREKTSATIAAATAVKLGADDLTEVDFTVQGKARGGGTYDLGSQIMTAMDSKGKEWDMAFNVG</sequence>
<evidence type="ECO:0000313" key="15">
    <source>
        <dbReference type="Proteomes" id="UP001201980"/>
    </source>
</evidence>
<dbReference type="Gene3D" id="3.40.50.11000">
    <property type="entry name" value="Fe-S cluster assembly protein Dre2, N-terminal domain"/>
    <property type="match status" value="1"/>
</dbReference>
<evidence type="ECO:0000256" key="5">
    <source>
        <dbReference type="ARBA" id="ARBA00022490"/>
    </source>
</evidence>
<evidence type="ECO:0000256" key="8">
    <source>
        <dbReference type="ARBA" id="ARBA00023004"/>
    </source>
</evidence>
<organism evidence="14 15">
    <name type="scientific">Zalerion maritima</name>
    <dbReference type="NCBI Taxonomy" id="339359"/>
    <lineage>
        <taxon>Eukaryota</taxon>
        <taxon>Fungi</taxon>
        <taxon>Dikarya</taxon>
        <taxon>Ascomycota</taxon>
        <taxon>Pezizomycotina</taxon>
        <taxon>Sordariomycetes</taxon>
        <taxon>Lulworthiomycetidae</taxon>
        <taxon>Lulworthiales</taxon>
        <taxon>Lulworthiaceae</taxon>
        <taxon>Zalerion</taxon>
    </lineage>
</organism>
<evidence type="ECO:0000256" key="3">
    <source>
        <dbReference type="ARBA" id="ARBA00008169"/>
    </source>
</evidence>
<keyword evidence="4" id="KW-0004">4Fe-4S</keyword>
<keyword evidence="15" id="KW-1185">Reference proteome</keyword>
<reference evidence="14" key="1">
    <citation type="submission" date="2022-07" db="EMBL/GenBank/DDBJ databases">
        <title>Draft genome sequence of Zalerion maritima ATCC 34329, a (micro)plastics degrading marine fungus.</title>
        <authorList>
            <person name="Paco A."/>
            <person name="Goncalves M.F.M."/>
            <person name="Rocha-Santos T.A.P."/>
            <person name="Alves A."/>
        </authorList>
    </citation>
    <scope>NUCLEOTIDE SEQUENCE</scope>
    <source>
        <strain evidence="14">ATCC 34329</strain>
    </source>
</reference>
<dbReference type="InterPro" id="IPR031838">
    <property type="entry name" value="Dre2_N"/>
</dbReference>
<dbReference type="GO" id="GO:0051537">
    <property type="term" value="F:2 iron, 2 sulfur cluster binding"/>
    <property type="evidence" value="ECO:0007669"/>
    <property type="project" value="UniProtKB-KW"/>
</dbReference>
<evidence type="ECO:0000256" key="9">
    <source>
        <dbReference type="ARBA" id="ARBA00023014"/>
    </source>
</evidence>
<dbReference type="GO" id="GO:0005737">
    <property type="term" value="C:cytoplasm"/>
    <property type="evidence" value="ECO:0007669"/>
    <property type="project" value="UniProtKB-SubCell"/>
</dbReference>
<dbReference type="AlphaFoldDB" id="A0AAD5RMQ6"/>
<accession>A0AAD5RMQ6</accession>
<evidence type="ECO:0000256" key="4">
    <source>
        <dbReference type="ARBA" id="ARBA00022485"/>
    </source>
</evidence>
<proteinExistence type="inferred from homology"/>
<evidence type="ECO:0000259" key="12">
    <source>
        <dbReference type="Pfam" id="PF05093"/>
    </source>
</evidence>
<name>A0AAD5RMQ6_9PEZI</name>
<comment type="caution">
    <text evidence="14">The sequence shown here is derived from an EMBL/GenBank/DDBJ whole genome shotgun (WGS) entry which is preliminary data.</text>
</comment>
<dbReference type="Proteomes" id="UP001201980">
    <property type="component" value="Unassembled WGS sequence"/>
</dbReference>
<keyword evidence="8" id="KW-0408">Iron</keyword>
<feature type="compositionally biased region" description="Low complexity" evidence="11">
    <location>
        <begin position="17"/>
        <end position="30"/>
    </location>
</feature>
<evidence type="ECO:0000256" key="7">
    <source>
        <dbReference type="ARBA" id="ARBA00022723"/>
    </source>
</evidence>
<evidence type="ECO:0000256" key="1">
    <source>
        <dbReference type="ARBA" id="ARBA00001966"/>
    </source>
</evidence>
<comment type="similarity">
    <text evidence="3">Belongs to the anamorsin family.</text>
</comment>
<feature type="domain" description="Fe-S cluster assembly protein Dre2 N-terminal" evidence="13">
    <location>
        <begin position="41"/>
        <end position="173"/>
    </location>
</feature>
<dbReference type="PANTHER" id="PTHR13273:SF14">
    <property type="entry name" value="ANAMORSIN"/>
    <property type="match status" value="1"/>
</dbReference>
<feature type="region of interest" description="Disordered" evidence="11">
    <location>
        <begin position="14"/>
        <end position="34"/>
    </location>
</feature>
<evidence type="ECO:0000313" key="14">
    <source>
        <dbReference type="EMBL" id="KAJ2898155.1"/>
    </source>
</evidence>
<dbReference type="GO" id="GO:0016226">
    <property type="term" value="P:iron-sulfur cluster assembly"/>
    <property type="evidence" value="ECO:0007669"/>
    <property type="project" value="InterPro"/>
</dbReference>
<dbReference type="GO" id="GO:0046872">
    <property type="term" value="F:metal ion binding"/>
    <property type="evidence" value="ECO:0007669"/>
    <property type="project" value="UniProtKB-KW"/>
</dbReference>
<feature type="domain" description="Anamorsin C-terminal" evidence="12">
    <location>
        <begin position="250"/>
        <end position="324"/>
    </location>
</feature>
<dbReference type="InterPro" id="IPR007785">
    <property type="entry name" value="Anamorsin"/>
</dbReference>
<keyword evidence="9" id="KW-0411">Iron-sulfur</keyword>
<dbReference type="EMBL" id="JAKWBI020000242">
    <property type="protein sequence ID" value="KAJ2898155.1"/>
    <property type="molecule type" value="Genomic_DNA"/>
</dbReference>
<keyword evidence="5" id="KW-0963">Cytoplasm</keyword>
<evidence type="ECO:0000256" key="11">
    <source>
        <dbReference type="SAM" id="MobiDB-lite"/>
    </source>
</evidence>
<dbReference type="PANTHER" id="PTHR13273">
    <property type="entry name" value="ANAMORSIN"/>
    <property type="match status" value="1"/>
</dbReference>
<evidence type="ECO:0008006" key="16">
    <source>
        <dbReference type="Google" id="ProtNLM"/>
    </source>
</evidence>
<comment type="cofactor">
    <cofactor evidence="1">
        <name>[4Fe-4S] cluster</name>
        <dbReference type="ChEBI" id="CHEBI:49883"/>
    </cofactor>
</comment>